<dbReference type="InterPro" id="IPR050256">
    <property type="entry name" value="Glycosyltransferase_2"/>
</dbReference>
<reference evidence="11 12" key="1">
    <citation type="submission" date="2020-07" db="EMBL/GenBank/DDBJ databases">
        <title>Genomic Encyclopedia of Type Strains, Phase III (KMG-III): the genomes of soil and plant-associated and newly described type strains.</title>
        <authorList>
            <person name="Whitman W."/>
        </authorList>
    </citation>
    <scope>NUCLEOTIDE SEQUENCE [LARGE SCALE GENOMIC DNA]</scope>
    <source>
        <strain evidence="11 12">DSM 11255</strain>
    </source>
</reference>
<dbReference type="Gene3D" id="3.90.550.10">
    <property type="entry name" value="Spore Coat Polysaccharide Biosynthesis Protein SpsA, Chain A"/>
    <property type="match status" value="1"/>
</dbReference>
<dbReference type="EMBL" id="JACCBS010000003">
    <property type="protein sequence ID" value="NYE58523.1"/>
    <property type="molecule type" value="Genomic_DNA"/>
</dbReference>
<dbReference type="CDD" id="cd04179">
    <property type="entry name" value="DPM_DPG-synthase_like"/>
    <property type="match status" value="1"/>
</dbReference>
<dbReference type="Proteomes" id="UP000604066">
    <property type="component" value="Unassembled WGS sequence"/>
</dbReference>
<organism evidence="11 12">
    <name type="scientific">Carboxydothermus ferrireducens DSM 11255</name>
    <dbReference type="NCBI Taxonomy" id="1119529"/>
    <lineage>
        <taxon>Bacteria</taxon>
        <taxon>Bacillati</taxon>
        <taxon>Bacillota</taxon>
        <taxon>Clostridia</taxon>
        <taxon>Thermoanaerobacterales</taxon>
        <taxon>Thermoanaerobacteraceae</taxon>
        <taxon>Carboxydothermus</taxon>
    </lineage>
</organism>
<evidence type="ECO:0000256" key="6">
    <source>
        <dbReference type="ARBA" id="ARBA00039022"/>
    </source>
</evidence>
<evidence type="ECO:0000256" key="7">
    <source>
        <dbReference type="ARBA" id="ARBA00040894"/>
    </source>
</evidence>
<name>A0ABX2RFD4_9THEO</name>
<dbReference type="RefSeq" id="WP_028052705.1">
    <property type="nucleotide sequence ID" value="NZ_ATYG01000027.1"/>
</dbReference>
<evidence type="ECO:0000256" key="3">
    <source>
        <dbReference type="ARBA" id="ARBA00022676"/>
    </source>
</evidence>
<evidence type="ECO:0000259" key="10">
    <source>
        <dbReference type="Pfam" id="PF00535"/>
    </source>
</evidence>
<evidence type="ECO:0000256" key="5">
    <source>
        <dbReference type="ARBA" id="ARBA00022842"/>
    </source>
</evidence>
<dbReference type="InterPro" id="IPR001173">
    <property type="entry name" value="Glyco_trans_2-like"/>
</dbReference>
<dbReference type="PANTHER" id="PTHR48090">
    <property type="entry name" value="UNDECAPRENYL-PHOSPHATE 4-DEOXY-4-FORMAMIDO-L-ARABINOSE TRANSFERASE-RELATED"/>
    <property type="match status" value="1"/>
</dbReference>
<evidence type="ECO:0000256" key="8">
    <source>
        <dbReference type="ARBA" id="ARBA00048689"/>
    </source>
</evidence>
<evidence type="ECO:0000313" key="12">
    <source>
        <dbReference type="Proteomes" id="UP000604066"/>
    </source>
</evidence>
<sequence length="216" mass="24385">MTVEVLIPAYNEEKNIGRVIASLKKLSLIDKIIVIDDGSRDKTAVIARQLKAHVISLRENRGKGAALLEGFKSSRGDIIVFLDADLVNLTSRHVINLLLPVIKEEAVMTVGIFNQGRFATDFAQKITPFLSGQRAFQRWFLEEFFAENDDIEQLRYGIEVSLTLYARKRGIKVIEVPLSHLTHVMKEEKLGLIPGMVARAKMYRDIVFSFGSKIKL</sequence>
<protein>
    <recommendedName>
        <fullName evidence="7">Glucosyl-3-phosphoglycerate synthase</fullName>
        <ecNumber evidence="6">2.4.1.266</ecNumber>
    </recommendedName>
</protein>
<comment type="similarity">
    <text evidence="2">Belongs to the glycosyltransferase 2 family.</text>
</comment>
<keyword evidence="4" id="KW-0808">Transferase</keyword>
<evidence type="ECO:0000256" key="9">
    <source>
        <dbReference type="ARBA" id="ARBA00048997"/>
    </source>
</evidence>
<keyword evidence="12" id="KW-1185">Reference proteome</keyword>
<feature type="domain" description="Glycosyltransferase 2-like" evidence="10">
    <location>
        <begin position="5"/>
        <end position="128"/>
    </location>
</feature>
<comment type="cofactor">
    <cofactor evidence="1">
        <name>Mg(2+)</name>
        <dbReference type="ChEBI" id="CHEBI:18420"/>
    </cofactor>
</comment>
<keyword evidence="5" id="KW-0460">Magnesium</keyword>
<dbReference type="EC" id="2.4.1.266" evidence="6"/>
<dbReference type="InterPro" id="IPR029044">
    <property type="entry name" value="Nucleotide-diphossugar_trans"/>
</dbReference>
<comment type="caution">
    <text evidence="11">The sequence shown here is derived from an EMBL/GenBank/DDBJ whole genome shotgun (WGS) entry which is preliminary data.</text>
</comment>
<dbReference type="SUPFAM" id="SSF53448">
    <property type="entry name" value="Nucleotide-diphospho-sugar transferases"/>
    <property type="match status" value="1"/>
</dbReference>
<keyword evidence="3" id="KW-0328">Glycosyltransferase</keyword>
<gene>
    <name evidence="11" type="ORF">HDG70_002274</name>
</gene>
<evidence type="ECO:0000256" key="1">
    <source>
        <dbReference type="ARBA" id="ARBA00001946"/>
    </source>
</evidence>
<evidence type="ECO:0000256" key="2">
    <source>
        <dbReference type="ARBA" id="ARBA00006739"/>
    </source>
</evidence>
<evidence type="ECO:0000313" key="11">
    <source>
        <dbReference type="EMBL" id="NYE58523.1"/>
    </source>
</evidence>
<proteinExistence type="inferred from homology"/>
<accession>A0ABX2RFD4</accession>
<comment type="catalytic activity">
    <reaction evidence="9">
        <text>an NDP-alpha-D-glucose + (2R)-3-phosphoglycerate = (2R)-2-O-(alpha-D-glucopyranosyl)-3-phospho-glycerate + a ribonucleoside 5'-diphosphate + H(+)</text>
        <dbReference type="Rhea" id="RHEA:47244"/>
        <dbReference type="ChEBI" id="CHEBI:15378"/>
        <dbReference type="ChEBI" id="CHEBI:57930"/>
        <dbReference type="ChEBI" id="CHEBI:58272"/>
        <dbReference type="ChEBI" id="CHEBI:62600"/>
        <dbReference type="ChEBI" id="CHEBI:76533"/>
        <dbReference type="EC" id="2.4.1.266"/>
    </reaction>
    <physiologicalReaction direction="left-to-right" evidence="9">
        <dbReference type="Rhea" id="RHEA:47245"/>
    </physiologicalReaction>
</comment>
<evidence type="ECO:0000256" key="4">
    <source>
        <dbReference type="ARBA" id="ARBA00022679"/>
    </source>
</evidence>
<dbReference type="Pfam" id="PF00535">
    <property type="entry name" value="Glycos_transf_2"/>
    <property type="match status" value="1"/>
</dbReference>
<dbReference type="PANTHER" id="PTHR48090:SF10">
    <property type="entry name" value="GLUCOSYL-3-PHOSPHOGLYCERATE SYNTHASE"/>
    <property type="match status" value="1"/>
</dbReference>
<comment type="catalytic activity">
    <reaction evidence="8">
        <text>(2R)-3-phosphoglycerate + UDP-alpha-D-glucose = (2R)-2-O-(alpha-D-glucopyranosyl)-3-phospho-glycerate + UDP + H(+)</text>
        <dbReference type="Rhea" id="RHEA:31319"/>
        <dbReference type="ChEBI" id="CHEBI:15378"/>
        <dbReference type="ChEBI" id="CHEBI:58223"/>
        <dbReference type="ChEBI" id="CHEBI:58272"/>
        <dbReference type="ChEBI" id="CHEBI:58885"/>
        <dbReference type="ChEBI" id="CHEBI:62600"/>
        <dbReference type="EC" id="2.4.1.266"/>
    </reaction>
    <physiologicalReaction direction="left-to-right" evidence="8">
        <dbReference type="Rhea" id="RHEA:31320"/>
    </physiologicalReaction>
</comment>